<dbReference type="PIRSF" id="PIRSF005690">
    <property type="entry name" value="GerBA"/>
    <property type="match status" value="1"/>
</dbReference>
<dbReference type="RefSeq" id="WP_307390417.1">
    <property type="nucleotide sequence ID" value="NZ_BAAADK010000018.1"/>
</dbReference>
<dbReference type="InterPro" id="IPR050768">
    <property type="entry name" value="UPF0353/GerABKA_families"/>
</dbReference>
<evidence type="ECO:0000256" key="2">
    <source>
        <dbReference type="ARBA" id="ARBA00005278"/>
    </source>
</evidence>
<evidence type="ECO:0000256" key="3">
    <source>
        <dbReference type="ARBA" id="ARBA00023136"/>
    </source>
</evidence>
<accession>A0ABT9VUN1</accession>
<sequence length="537" mass="60781">MSSNWRKPIRAREFRKHKQRKKYENEILEHLDHIDLSRSIEENLEMVRKVFGESDDVVLREFNIATESRLRAAIVYIDGLTDRNVIDEYILGGLMIDLEGKLNEEEGRSPEHLFNWIKDKGLTINEVGQTNKLRKLIDSILSGDCVILFDRVDTALLANAKGWEKRGVQEPQTESVVRGPRDGFEETLRVNTALVRRRLKDPNLRVKNLQVGQKTHTDICIMYIEGVVDQDVLDELLRRVSEINTDIIIESGYIEQFIEDHPWSPFPQIQNTERPDKVVANLAEGKVALFVDGTPFVLILPALLTQFYHSPEDYYERFIIGTLIRFIRVLSMLIALLLPSLYIAFSSFHPEMIPSKLVIAMAAGRSTVPFPSILEAMLMEISIEILREASIRLPGPIGPTIGIVGALVVGQASVQAGIVSPIMVIVVALTTIGSFVSPSYNAAIALRMLRFPVMIAAAMFGLYGIMLFIIVIIIHLCSIKSFGIPYMAPFTPMRTQDSKDTIIRAPLYMMKKRPSPFESKNKQRIALNSLKKEDHNE</sequence>
<evidence type="ECO:0000313" key="6">
    <source>
        <dbReference type="EMBL" id="MDQ0164585.1"/>
    </source>
</evidence>
<comment type="caution">
    <text evidence="6">The sequence shown here is derived from an EMBL/GenBank/DDBJ whole genome shotgun (WGS) entry which is preliminary data.</text>
</comment>
<dbReference type="EMBL" id="JAUSTY010000002">
    <property type="protein sequence ID" value="MDQ0164585.1"/>
    <property type="molecule type" value="Genomic_DNA"/>
</dbReference>
<dbReference type="Proteomes" id="UP001235840">
    <property type="component" value="Unassembled WGS sequence"/>
</dbReference>
<dbReference type="InterPro" id="IPR004995">
    <property type="entry name" value="Spore_Ger"/>
</dbReference>
<keyword evidence="3 4" id="KW-0472">Membrane</keyword>
<dbReference type="PANTHER" id="PTHR22550">
    <property type="entry name" value="SPORE GERMINATION PROTEIN"/>
    <property type="match status" value="1"/>
</dbReference>
<comment type="subcellular location">
    <subcellularLocation>
        <location evidence="4">Cell membrane</location>
    </subcellularLocation>
    <subcellularLocation>
        <location evidence="1">Membrane</location>
        <topology evidence="1">Multi-pass membrane protein</topology>
    </subcellularLocation>
</comment>
<keyword evidence="5" id="KW-1133">Transmembrane helix</keyword>
<dbReference type="PANTHER" id="PTHR22550:SF5">
    <property type="entry name" value="LEUCINE ZIPPER PROTEIN 4"/>
    <property type="match status" value="1"/>
</dbReference>
<evidence type="ECO:0000256" key="1">
    <source>
        <dbReference type="ARBA" id="ARBA00004141"/>
    </source>
</evidence>
<keyword evidence="5" id="KW-0812">Transmembrane</keyword>
<comment type="similarity">
    <text evidence="2 4">Belongs to the GerABKA family.</text>
</comment>
<evidence type="ECO:0000256" key="4">
    <source>
        <dbReference type="PIRNR" id="PIRNR005690"/>
    </source>
</evidence>
<evidence type="ECO:0008006" key="8">
    <source>
        <dbReference type="Google" id="ProtNLM"/>
    </source>
</evidence>
<protein>
    <recommendedName>
        <fullName evidence="8">Spore germination protein</fullName>
    </recommendedName>
</protein>
<organism evidence="6 7">
    <name type="scientific">Caldalkalibacillus horti</name>
    <dbReference type="NCBI Taxonomy" id="77523"/>
    <lineage>
        <taxon>Bacteria</taxon>
        <taxon>Bacillati</taxon>
        <taxon>Bacillota</taxon>
        <taxon>Bacilli</taxon>
        <taxon>Bacillales</taxon>
        <taxon>Bacillaceae</taxon>
        <taxon>Caldalkalibacillus</taxon>
    </lineage>
</organism>
<feature type="transmembrane region" description="Helical" evidence="5">
    <location>
        <begin position="418"/>
        <end position="437"/>
    </location>
</feature>
<feature type="transmembrane region" description="Helical" evidence="5">
    <location>
        <begin position="326"/>
        <end position="345"/>
    </location>
</feature>
<proteinExistence type="inferred from homology"/>
<reference evidence="6 7" key="1">
    <citation type="submission" date="2023-07" db="EMBL/GenBank/DDBJ databases">
        <title>Genomic Encyclopedia of Type Strains, Phase IV (KMG-IV): sequencing the most valuable type-strain genomes for metagenomic binning, comparative biology and taxonomic classification.</title>
        <authorList>
            <person name="Goeker M."/>
        </authorList>
    </citation>
    <scope>NUCLEOTIDE SEQUENCE [LARGE SCALE GENOMIC DNA]</scope>
    <source>
        <strain evidence="6 7">DSM 12751</strain>
    </source>
</reference>
<feature type="transmembrane region" description="Helical" evidence="5">
    <location>
        <begin position="449"/>
        <end position="476"/>
    </location>
</feature>
<evidence type="ECO:0000313" key="7">
    <source>
        <dbReference type="Proteomes" id="UP001235840"/>
    </source>
</evidence>
<evidence type="ECO:0000256" key="5">
    <source>
        <dbReference type="SAM" id="Phobius"/>
    </source>
</evidence>
<name>A0ABT9VUN1_9BACI</name>
<dbReference type="Pfam" id="PF03323">
    <property type="entry name" value="GerA"/>
    <property type="match status" value="1"/>
</dbReference>
<gene>
    <name evidence="6" type="ORF">J2S11_000485</name>
</gene>
<keyword evidence="7" id="KW-1185">Reference proteome</keyword>